<proteinExistence type="predicted"/>
<evidence type="ECO:0000313" key="3">
    <source>
        <dbReference type="Proteomes" id="UP001174909"/>
    </source>
</evidence>
<sequence length="284" mass="30897">MGKITLFTKEACPASVKVKGLLVERAGAANVTEISVSASPGWTDPLFLLARGDKSVPQVFFNSRHVGGCEEVERLEREGVLGERVRECLEGGSEEFPPPLWTPQPQELVQIIPKEVRGEWQESLEAMESSLSAAVGGRPISSLVVTLETPDSILVICTAGPAKDTFVVGAAVKKGPRRWSEQGLLPGWTHEAFQLLYDTQVALERNAPLFVSDPTSVAGLEQNELMLNFGYSYYAGAPWTVGRNRGTVVAMEKEAGVLKPEHMTIIEATRDKVMASLSQYISLN</sequence>
<dbReference type="PRINTS" id="PR00160">
    <property type="entry name" value="GLUTAREDOXIN"/>
</dbReference>
<dbReference type="Proteomes" id="UP001174909">
    <property type="component" value="Unassembled WGS sequence"/>
</dbReference>
<name>A0AA35T540_GEOBA</name>
<dbReference type="InterPro" id="IPR014025">
    <property type="entry name" value="Glutaredoxin_subgr"/>
</dbReference>
<dbReference type="PROSITE" id="PS51354">
    <property type="entry name" value="GLUTAREDOXIN_2"/>
    <property type="match status" value="1"/>
</dbReference>
<feature type="domain" description="Glutaredoxin" evidence="1">
    <location>
        <begin position="4"/>
        <end position="66"/>
    </location>
</feature>
<organism evidence="2 3">
    <name type="scientific">Geodia barretti</name>
    <name type="common">Barrett's horny sponge</name>
    <dbReference type="NCBI Taxonomy" id="519541"/>
    <lineage>
        <taxon>Eukaryota</taxon>
        <taxon>Metazoa</taxon>
        <taxon>Porifera</taxon>
        <taxon>Demospongiae</taxon>
        <taxon>Heteroscleromorpha</taxon>
        <taxon>Tetractinellida</taxon>
        <taxon>Astrophorina</taxon>
        <taxon>Geodiidae</taxon>
        <taxon>Geodia</taxon>
    </lineage>
</organism>
<dbReference type="EMBL" id="CASHTH010003152">
    <property type="protein sequence ID" value="CAI8040951.1"/>
    <property type="molecule type" value="Genomic_DNA"/>
</dbReference>
<evidence type="ECO:0000313" key="2">
    <source>
        <dbReference type="EMBL" id="CAI8040951.1"/>
    </source>
</evidence>
<comment type="caution">
    <text evidence="2">The sequence shown here is derived from an EMBL/GenBank/DDBJ whole genome shotgun (WGS) entry which is preliminary data.</text>
</comment>
<dbReference type="SUPFAM" id="SSF52833">
    <property type="entry name" value="Thioredoxin-like"/>
    <property type="match status" value="1"/>
</dbReference>
<dbReference type="Gene3D" id="3.40.30.10">
    <property type="entry name" value="Glutaredoxin"/>
    <property type="match status" value="1"/>
</dbReference>
<reference evidence="2" key="1">
    <citation type="submission" date="2023-03" db="EMBL/GenBank/DDBJ databases">
        <authorList>
            <person name="Steffen K."/>
            <person name="Cardenas P."/>
        </authorList>
    </citation>
    <scope>NUCLEOTIDE SEQUENCE</scope>
</reference>
<accession>A0AA35T540</accession>
<gene>
    <name evidence="2" type="ORF">GBAR_LOCUS22762</name>
</gene>
<protein>
    <submittedName>
        <fullName evidence="2">Glutaredoxin 1</fullName>
    </submittedName>
</protein>
<dbReference type="InterPro" id="IPR002109">
    <property type="entry name" value="Glutaredoxin"/>
</dbReference>
<keyword evidence="3" id="KW-1185">Reference proteome</keyword>
<evidence type="ECO:0000259" key="1">
    <source>
        <dbReference type="Pfam" id="PF00462"/>
    </source>
</evidence>
<dbReference type="Pfam" id="PF00462">
    <property type="entry name" value="Glutaredoxin"/>
    <property type="match status" value="1"/>
</dbReference>
<dbReference type="AlphaFoldDB" id="A0AA35T540"/>
<dbReference type="InterPro" id="IPR036249">
    <property type="entry name" value="Thioredoxin-like_sf"/>
</dbReference>